<gene>
    <name evidence="3" type="ORF">EEJ42_50015</name>
</gene>
<evidence type="ECO:0000313" key="4">
    <source>
        <dbReference type="Proteomes" id="UP000275401"/>
    </source>
</evidence>
<organism evidence="3 4">
    <name type="scientific">Streptomyces botrytidirepellens</name>
    <dbReference type="NCBI Taxonomy" id="2486417"/>
    <lineage>
        <taxon>Bacteria</taxon>
        <taxon>Bacillati</taxon>
        <taxon>Actinomycetota</taxon>
        <taxon>Actinomycetes</taxon>
        <taxon>Kitasatosporales</taxon>
        <taxon>Streptomycetaceae</taxon>
        <taxon>Streptomyces</taxon>
    </lineage>
</organism>
<dbReference type="Proteomes" id="UP000275401">
    <property type="component" value="Unassembled WGS sequence"/>
</dbReference>
<keyword evidence="4" id="KW-1185">Reference proteome</keyword>
<proteinExistence type="predicted"/>
<dbReference type="AlphaFoldDB" id="A0A3M8S9C0"/>
<feature type="region of interest" description="Disordered" evidence="1">
    <location>
        <begin position="99"/>
        <end position="131"/>
    </location>
</feature>
<name>A0A3M8S9C0_9ACTN</name>
<feature type="transmembrane region" description="Helical" evidence="2">
    <location>
        <begin position="56"/>
        <end position="75"/>
    </location>
</feature>
<keyword evidence="2" id="KW-0812">Transmembrane</keyword>
<evidence type="ECO:0000256" key="1">
    <source>
        <dbReference type="SAM" id="MobiDB-lite"/>
    </source>
</evidence>
<protein>
    <submittedName>
        <fullName evidence="3">Uncharacterized protein</fullName>
    </submittedName>
</protein>
<sequence length="131" mass="13717">MHMCMQCRIAACAAPGVSDIPLCVPGILMSMETPVSAGEAAAVVVGGKWSSAVDQLLFILPALPCPLGMGAMMWFMMRPGRGASGDPAADRRELARLRKEIQALSDQQTPHDAMSPGPPRLTATALSARGD</sequence>
<accession>A0A3M8S9C0</accession>
<dbReference type="EMBL" id="RIBZ01000886">
    <property type="protein sequence ID" value="RNF77681.1"/>
    <property type="molecule type" value="Genomic_DNA"/>
</dbReference>
<keyword evidence="2" id="KW-1133">Transmembrane helix</keyword>
<keyword evidence="2" id="KW-0472">Membrane</keyword>
<evidence type="ECO:0000256" key="2">
    <source>
        <dbReference type="SAM" id="Phobius"/>
    </source>
</evidence>
<reference evidence="3 4" key="1">
    <citation type="submission" date="2018-11" db="EMBL/GenBank/DDBJ databases">
        <title>The Potential of Streptomyces as Biocontrol Agents against the Tomato grey mould, Botrytis cinerea (Gray mold) Frontiers in Microbiology.</title>
        <authorList>
            <person name="Li D."/>
        </authorList>
    </citation>
    <scope>NUCLEOTIDE SEQUENCE [LARGE SCALE GENOMIC DNA]</scope>
    <source>
        <strain evidence="3 4">NEAU-LD23</strain>
    </source>
</reference>
<comment type="caution">
    <text evidence="3">The sequence shown here is derived from an EMBL/GenBank/DDBJ whole genome shotgun (WGS) entry which is preliminary data.</text>
</comment>
<evidence type="ECO:0000313" key="3">
    <source>
        <dbReference type="EMBL" id="RNF77681.1"/>
    </source>
</evidence>